<dbReference type="Proteomes" id="UP000221216">
    <property type="component" value="Segment"/>
</dbReference>
<protein>
    <submittedName>
        <fullName evidence="2">Uncharacterized protein</fullName>
    </submittedName>
</protein>
<reference evidence="2 3" key="1">
    <citation type="submission" date="2017-03" db="EMBL/GenBank/DDBJ databases">
        <title>Isolation of lytic bacteriophages infecting Shewanella putrefaciens and Shewanella baltica for biocontrol of fish and shrimp spoilage during chilled storage.</title>
        <authorList>
            <person name="Yang Z."/>
            <person name="Tao X."/>
            <person name="Gao L."/>
            <person name="Rao S."/>
        </authorList>
    </citation>
    <scope>NUCLEOTIDE SEQUENCE [LARGE SCALE GENOMIC DNA]</scope>
</reference>
<organism evidence="2 3">
    <name type="scientific">Shewanella phage SppYZU05</name>
    <dbReference type="NCBI Taxonomy" id="1970795"/>
    <lineage>
        <taxon>Viruses</taxon>
        <taxon>Duplodnaviria</taxon>
        <taxon>Heunggongvirae</taxon>
        <taxon>Uroviricota</taxon>
        <taxon>Caudoviricetes</taxon>
        <taxon>Chaseviridae</taxon>
        <taxon>Nefertitivirinae</taxon>
        <taxon>Yushanvirus</taxon>
        <taxon>Yushanvirus SppYZU05</taxon>
    </lineage>
</organism>
<accession>A0A1W6JTH1</accession>
<evidence type="ECO:0000313" key="2">
    <source>
        <dbReference type="EMBL" id="ARM70563.1"/>
    </source>
</evidence>
<proteinExistence type="predicted"/>
<evidence type="ECO:0000256" key="1">
    <source>
        <dbReference type="SAM" id="MobiDB-lite"/>
    </source>
</evidence>
<dbReference type="EMBL" id="KY709296">
    <property type="protein sequence ID" value="ARM70563.1"/>
    <property type="molecule type" value="Genomic_DNA"/>
</dbReference>
<feature type="region of interest" description="Disordered" evidence="1">
    <location>
        <begin position="120"/>
        <end position="145"/>
    </location>
</feature>
<name>A0A1W6JTH1_9CAUD</name>
<sequence length="145" mass="15055">MSIKQIQVFATTDGKQFHDIGAAEAHQFSLDNAEMIGKVSNSFANTTVNGKEVGLVGRTRAFNVNVMSAGVAFLMAHGLINIEALAAFEEIQPSEDLAARIAADEAAAAAKAEAAAAKKAAAASGEVKTEETESPADAEEDLFAE</sequence>
<evidence type="ECO:0000313" key="3">
    <source>
        <dbReference type="Proteomes" id="UP000221216"/>
    </source>
</evidence>
<gene>
    <name evidence="2" type="ORF">SppYZU05_37</name>
</gene>
<feature type="compositionally biased region" description="Acidic residues" evidence="1">
    <location>
        <begin position="132"/>
        <end position="145"/>
    </location>
</feature>
<keyword evidence="3" id="KW-1185">Reference proteome</keyword>